<protein>
    <submittedName>
        <fullName evidence="2">Uncharacterized protein</fullName>
    </submittedName>
</protein>
<dbReference type="EMBL" id="KQ087220">
    <property type="protein sequence ID" value="KLT41267.1"/>
    <property type="molecule type" value="Genomic_DNA"/>
</dbReference>
<dbReference type="AlphaFoldDB" id="A0A0J0XJJ0"/>
<sequence length="199" mass="21587">MPPSIPFPPLPDELDDAVYEAYLAFVASNLRGWRPRPESPPTPGLTTAPSTPDRTPLTPLTPDRYSANYASPSNPRSRPPPSPSPPVRVPPRSSSLPLVRASPNALKRISAPMPLRPKDMSARHSPSVPRYEQSHAPIPRSPAYAVGLSSAGMGGPSAKTYPVPQRNPVPTVFDDVLAPCAGLPCIKEVRERPVERVWW</sequence>
<keyword evidence="3" id="KW-1185">Reference proteome</keyword>
<feature type="compositionally biased region" description="Pro residues" evidence="1">
    <location>
        <begin position="77"/>
        <end position="89"/>
    </location>
</feature>
<gene>
    <name evidence="2" type="ORF">CC85DRAFT_329146</name>
</gene>
<feature type="compositionally biased region" description="Low complexity" evidence="1">
    <location>
        <begin position="90"/>
        <end position="103"/>
    </location>
</feature>
<name>A0A0J0XJJ0_9TREE</name>
<feature type="compositionally biased region" description="Low complexity" evidence="1">
    <location>
        <begin position="51"/>
        <end position="76"/>
    </location>
</feature>
<accession>A0A0J0XJJ0</accession>
<proteinExistence type="predicted"/>
<evidence type="ECO:0000313" key="3">
    <source>
        <dbReference type="Proteomes" id="UP000053611"/>
    </source>
</evidence>
<feature type="region of interest" description="Disordered" evidence="1">
    <location>
        <begin position="30"/>
        <end position="163"/>
    </location>
</feature>
<reference evidence="2 3" key="1">
    <citation type="submission" date="2015-03" db="EMBL/GenBank/DDBJ databases">
        <title>Genomics and transcriptomics of the oil-accumulating basidiomycete yeast T. oleaginosus allow insights into substrate utilization and the diverse evolutionary trajectories of mating systems in fungi.</title>
        <authorList>
            <consortium name="DOE Joint Genome Institute"/>
            <person name="Kourist R."/>
            <person name="Kracht O."/>
            <person name="Bracharz F."/>
            <person name="Lipzen A."/>
            <person name="Nolan M."/>
            <person name="Ohm R."/>
            <person name="Grigoriev I."/>
            <person name="Sun S."/>
            <person name="Heitman J."/>
            <person name="Bruck T."/>
            <person name="Nowrousian M."/>
        </authorList>
    </citation>
    <scope>NUCLEOTIDE SEQUENCE [LARGE SCALE GENOMIC DNA]</scope>
    <source>
        <strain evidence="2 3">IBC0246</strain>
    </source>
</reference>
<dbReference type="Proteomes" id="UP000053611">
    <property type="component" value="Unassembled WGS sequence"/>
</dbReference>
<organism evidence="2 3">
    <name type="scientific">Cutaneotrichosporon oleaginosum</name>
    <dbReference type="NCBI Taxonomy" id="879819"/>
    <lineage>
        <taxon>Eukaryota</taxon>
        <taxon>Fungi</taxon>
        <taxon>Dikarya</taxon>
        <taxon>Basidiomycota</taxon>
        <taxon>Agaricomycotina</taxon>
        <taxon>Tremellomycetes</taxon>
        <taxon>Trichosporonales</taxon>
        <taxon>Trichosporonaceae</taxon>
        <taxon>Cutaneotrichosporon</taxon>
    </lineage>
</organism>
<evidence type="ECO:0000256" key="1">
    <source>
        <dbReference type="SAM" id="MobiDB-lite"/>
    </source>
</evidence>
<evidence type="ECO:0000313" key="2">
    <source>
        <dbReference type="EMBL" id="KLT41267.1"/>
    </source>
</evidence>